<name>A0A3P3XEZ5_9SPIR</name>
<accession>A0A3P3XEZ5</accession>
<protein>
    <recommendedName>
        <fullName evidence="2">AmmeMemoRadiSam system protein B</fullName>
    </recommendedName>
</protein>
<dbReference type="AlphaFoldDB" id="A0A3P3XEZ5"/>
<dbReference type="Pfam" id="PF01875">
    <property type="entry name" value="Memo"/>
    <property type="match status" value="1"/>
</dbReference>
<evidence type="ECO:0000313" key="1">
    <source>
        <dbReference type="EMBL" id="SLM09775.1"/>
    </source>
</evidence>
<sequence>MSVGMKIRKRLLPAGWYPENADEIRSLVAEWTKLQKSLSAYAAVAPHAGWYFSGDLAARAVWSLRECDTVVVLGGHLGYGDPVLYASEDSFDCTVRIARNDTVLLDAVKKELIDVGINEFALDAGMDNSVEIILPLASLRFPEAKIVWLRVPPDFKARELGSALARAASSCGRSLSVIASTDLTHYGPNYGFMPHGVGESACDWVRNENDRGLINAALSMDAERVLSHARERFSACSAGAVAAAISYSLDSGAKRGILIGHKLSYDVHPDRSFVGYAGIAYVK</sequence>
<evidence type="ECO:0008006" key="2">
    <source>
        <dbReference type="Google" id="ProtNLM"/>
    </source>
</evidence>
<reference evidence="1" key="1">
    <citation type="submission" date="2017-02" db="EMBL/GenBank/DDBJ databases">
        <authorList>
            <person name="Regsiter A."/>
            <person name="William W."/>
        </authorList>
    </citation>
    <scope>NUCLEOTIDE SEQUENCE</scope>
    <source>
        <strain evidence="1">Bib</strain>
    </source>
</reference>
<dbReference type="CDD" id="cd07361">
    <property type="entry name" value="MEMO_like"/>
    <property type="match status" value="1"/>
</dbReference>
<proteinExistence type="predicted"/>
<organism evidence="1">
    <name type="scientific">uncultured spirochete</name>
    <dbReference type="NCBI Taxonomy" id="156406"/>
    <lineage>
        <taxon>Bacteria</taxon>
        <taxon>Pseudomonadati</taxon>
        <taxon>Spirochaetota</taxon>
        <taxon>Spirochaetia</taxon>
        <taxon>Spirochaetales</taxon>
        <taxon>environmental samples</taxon>
    </lineage>
</organism>
<gene>
    <name evidence="1" type="ORF">SPIROBIBN47_100005</name>
</gene>
<dbReference type="NCBIfam" id="TIGR04336">
    <property type="entry name" value="AmmeMemoSam_B"/>
    <property type="match status" value="1"/>
</dbReference>
<dbReference type="EMBL" id="FWDM01000002">
    <property type="protein sequence ID" value="SLM09775.1"/>
    <property type="molecule type" value="Genomic_DNA"/>
</dbReference>
<dbReference type="Gene3D" id="3.40.830.10">
    <property type="entry name" value="LigB-like"/>
    <property type="match status" value="1"/>
</dbReference>
<dbReference type="InterPro" id="IPR002737">
    <property type="entry name" value="MEMO1_fam"/>
</dbReference>